<keyword evidence="2" id="KW-1185">Reference proteome</keyword>
<comment type="caution">
    <text evidence="1">The sequence shown here is derived from an EMBL/GenBank/DDBJ whole genome shotgun (WGS) entry which is preliminary data.</text>
</comment>
<dbReference type="RefSeq" id="WP_152201730.1">
    <property type="nucleotide sequence ID" value="NZ_VUKF01000008.1"/>
</dbReference>
<proteinExistence type="predicted"/>
<sequence length="291" mass="30981">MQERTSWRRLIGHEGTFLASLELWPAERTGRSRHLQSGYRAGWSLPEAGADPAIHEGPVDLVGVRSLAPGTAGTVLIHPMWPEAWQGIDAGARLALVARTRHPRIIGEATVLERRGVPASAPLRVEPFEETPAHARLRAVEEQPAPRGHTPPAVAVGGVALPLLSSTWGGARVTTGPSSPDEEAALAASLPRLVLDRSRPVAVTVAGGEVPVMAEIAYFAELGPSGIPTGERRDVLWDSRELTHQVDRARASWRVGVPPPGSARAVVVTLTFGPGSPGQSFDVASWGFRLD</sequence>
<evidence type="ECO:0000313" key="2">
    <source>
        <dbReference type="Proteomes" id="UP000451860"/>
    </source>
</evidence>
<gene>
    <name evidence="1" type="ORF">GB883_16720</name>
</gene>
<protein>
    <submittedName>
        <fullName evidence="1">Uncharacterized protein</fullName>
    </submittedName>
</protein>
<accession>A0A7J5ULZ6</accession>
<dbReference type="EMBL" id="WHJE01000108">
    <property type="protein sequence ID" value="KAE8762943.1"/>
    <property type="molecule type" value="Genomic_DNA"/>
</dbReference>
<name>A0A7J5ULZ6_9MICO</name>
<dbReference type="Proteomes" id="UP000451860">
    <property type="component" value="Unassembled WGS sequence"/>
</dbReference>
<organism evidence="1 2">
    <name type="scientific">Georgenia thermotolerans</name>
    <dbReference type="NCBI Taxonomy" id="527326"/>
    <lineage>
        <taxon>Bacteria</taxon>
        <taxon>Bacillati</taxon>
        <taxon>Actinomycetota</taxon>
        <taxon>Actinomycetes</taxon>
        <taxon>Micrococcales</taxon>
        <taxon>Bogoriellaceae</taxon>
        <taxon>Georgenia</taxon>
    </lineage>
</organism>
<reference evidence="1 2" key="1">
    <citation type="submission" date="2019-10" db="EMBL/GenBank/DDBJ databases">
        <title>Georgenia wutianyii sp. nov. and Georgenia yuyongxinii sp. nov. isolated from plateau pika (Ochotona curzoniae) in the Qinghai-Tibet plateau of China.</title>
        <authorList>
            <person name="Tian Z."/>
        </authorList>
    </citation>
    <scope>NUCLEOTIDE SEQUENCE [LARGE SCALE GENOMIC DNA]</scope>
    <source>
        <strain evidence="1 2">DSM 21501</strain>
    </source>
</reference>
<evidence type="ECO:0000313" key="1">
    <source>
        <dbReference type="EMBL" id="KAE8762943.1"/>
    </source>
</evidence>
<dbReference type="OrthoDB" id="3472120at2"/>
<dbReference type="AlphaFoldDB" id="A0A7J5ULZ6"/>